<feature type="compositionally biased region" description="Basic and acidic residues" evidence="1">
    <location>
        <begin position="555"/>
        <end position="567"/>
    </location>
</feature>
<feature type="compositionally biased region" description="Polar residues" evidence="1">
    <location>
        <begin position="422"/>
        <end position="434"/>
    </location>
</feature>
<name>A0A433HQD0_9BACI</name>
<feature type="region of interest" description="Disordered" evidence="1">
    <location>
        <begin position="762"/>
        <end position="829"/>
    </location>
</feature>
<organism evidence="3 4">
    <name type="scientific">Peribacillus cavernae</name>
    <dbReference type="NCBI Taxonomy" id="1674310"/>
    <lineage>
        <taxon>Bacteria</taxon>
        <taxon>Bacillati</taxon>
        <taxon>Bacillota</taxon>
        <taxon>Bacilli</taxon>
        <taxon>Bacillales</taxon>
        <taxon>Bacillaceae</taxon>
        <taxon>Peribacillus</taxon>
    </lineage>
</organism>
<feature type="region of interest" description="Disordered" evidence="1">
    <location>
        <begin position="176"/>
        <end position="650"/>
    </location>
</feature>
<feature type="region of interest" description="Disordered" evidence="1">
    <location>
        <begin position="846"/>
        <end position="1004"/>
    </location>
</feature>
<evidence type="ECO:0000313" key="4">
    <source>
        <dbReference type="Proteomes" id="UP000267430"/>
    </source>
</evidence>
<dbReference type="InterPro" id="IPR057174">
    <property type="entry name" value="DUF7852"/>
</dbReference>
<comment type="caution">
    <text evidence="3">The sequence shown here is derived from an EMBL/GenBank/DDBJ whole genome shotgun (WGS) entry which is preliminary data.</text>
</comment>
<feature type="compositionally biased region" description="Basic and acidic residues" evidence="1">
    <location>
        <begin position="198"/>
        <end position="213"/>
    </location>
</feature>
<feature type="compositionally biased region" description="Basic and acidic residues" evidence="1">
    <location>
        <begin position="668"/>
        <end position="683"/>
    </location>
</feature>
<feature type="region of interest" description="Disordered" evidence="1">
    <location>
        <begin position="1037"/>
        <end position="1063"/>
    </location>
</feature>
<feature type="compositionally biased region" description="Basic and acidic residues" evidence="1">
    <location>
        <begin position="526"/>
        <end position="539"/>
    </location>
</feature>
<feature type="compositionally biased region" description="Polar residues" evidence="1">
    <location>
        <begin position="374"/>
        <end position="384"/>
    </location>
</feature>
<accession>A0A433HQD0</accession>
<feature type="compositionally biased region" description="Polar residues" evidence="1">
    <location>
        <begin position="508"/>
        <end position="520"/>
    </location>
</feature>
<feature type="compositionally biased region" description="Basic and acidic residues" evidence="1">
    <location>
        <begin position="850"/>
        <end position="866"/>
    </location>
</feature>
<feature type="compositionally biased region" description="Basic and acidic residues" evidence="1">
    <location>
        <begin position="573"/>
        <end position="592"/>
    </location>
</feature>
<feature type="compositionally biased region" description="Acidic residues" evidence="1">
    <location>
        <begin position="894"/>
        <end position="919"/>
    </location>
</feature>
<feature type="compositionally biased region" description="Basic and acidic residues" evidence="1">
    <location>
        <begin position="982"/>
        <end position="995"/>
    </location>
</feature>
<protein>
    <recommendedName>
        <fullName evidence="2">DUF7852 domain-containing protein</fullName>
    </recommendedName>
</protein>
<feature type="compositionally biased region" description="Polar residues" evidence="1">
    <location>
        <begin position="336"/>
        <end position="351"/>
    </location>
</feature>
<feature type="compositionally biased region" description="Acidic residues" evidence="1">
    <location>
        <begin position="622"/>
        <end position="640"/>
    </location>
</feature>
<dbReference type="EMBL" id="RYZZ01000007">
    <property type="protein sequence ID" value="RUQ30560.1"/>
    <property type="molecule type" value="Genomic_DNA"/>
</dbReference>
<dbReference type="Proteomes" id="UP000267430">
    <property type="component" value="Unassembled WGS sequence"/>
</dbReference>
<feature type="compositionally biased region" description="Basic and acidic residues" evidence="1">
    <location>
        <begin position="920"/>
        <end position="932"/>
    </location>
</feature>
<dbReference type="Pfam" id="PF25250">
    <property type="entry name" value="DUF7852"/>
    <property type="match status" value="1"/>
</dbReference>
<feature type="compositionally biased region" description="Basic and acidic residues" evidence="1">
    <location>
        <begin position="304"/>
        <end position="324"/>
    </location>
</feature>
<evidence type="ECO:0000256" key="1">
    <source>
        <dbReference type="SAM" id="MobiDB-lite"/>
    </source>
</evidence>
<gene>
    <name evidence="3" type="ORF">ELQ35_09535</name>
</gene>
<reference evidence="3 4" key="1">
    <citation type="submission" date="2018-12" db="EMBL/GenBank/DDBJ databases">
        <title>Bacillus chawlae sp. nov., Bacillus glennii sp. nov., and Bacillus saganii sp. nov. Isolated from the Vehicle Assembly Building at Kennedy Space Center where the Viking Spacecraft were Assembled.</title>
        <authorList>
            <person name="Seuylemezian A."/>
            <person name="Vaishampayan P."/>
        </authorList>
    </citation>
    <scope>NUCLEOTIDE SEQUENCE [LARGE SCALE GENOMIC DNA]</scope>
    <source>
        <strain evidence="3 4">L5</strain>
    </source>
</reference>
<sequence length="1347" mass="149706">MKTPWINYEKMEQLRFKQKSTFKTSVIQKKFKSSSYHHIHKERINTDNDACGSVIVRSCDDTVETDDSHENYDINKVPELHEKNNVSKQMSIHKSCEYVRNHTDCTDSLSESYDCAVSEHVSQDDKSDENDNVLIKNDFQTAVNAGETSYEPQTDSSIEPMQTPESVCMNDILDGDDVYETKPADDTEGIEDIGESSGGRDSEHVSQDAKAAETKFGFKKSDFTDSKKPDLQTGHAVEINDESQTDSASESVQTPESSFVDEINEILDREDVYEKKPADETDGIDDFSESLAVSDSKPVSQDVKAAETEFGFKKTDITDSKKPDLQTGYADEINDESQIGSASEPMQTPESSLVEGILDGEDEYETNYADDTVNADNLSESSDVPDSEHVAKAAETDNVFRKSNFADKPAGHADEINDESQTDSASEPVQTPESSLVEGILDREDVYETNYADDTVSADNLSESSDVPDSEHVSQGAKVAETDNVFRKSNFEDKPAGHADEINDESQTDSASEPVQTPESSLVEGILDRKDVYETKPADDTDGIDDLSESLAVSDSKHASQEAKAAETRFGFKKTDFTDSKKPDLQTTHADETNNELQTGSASEPMHTPESSLVEGILGREDEYETNYADETDGIDDFSESLDVSDSKHVSQDVKAAETEFGFKKTDFTDRKKPDLQTTHADETNNELQTGSASEPMHTPEFSLVEGILDGEDEYETNYADETDGIDDLSESSDGLDLEHVSQEANKAAETKFGFKKTDFIDSKKPDLQTSNAAETNDESQTDSAIEPEQTPESSLVEGILDREDVYETKPADDTDGIDDLSESLAVPDSKHVFQDAKAVETEFGFIKSDFTDSKKPDLQTTHADETNDESQTGSASEPMHTPESNLVEGILDREDEYETNYADETDGIDDISESSDGLDSEHVSQEAKAAETEFGFIKIDFPDSKKPDLQTSNVAETNDESQTDSAIEPEQTPESSLVEGILDREDVYETKPADDTDGIDDLSESLAVPDSKHVFQDAKAVETEFGFIKSKFTDSKKPDLQTTHANKSNDESQTDSASEPMHTPESIFMDEINEFLDREDVHKVHPADDTDPLHKSGKICSKTVKSPFSTFVEIDDFLHHPIFGGKVQNTFEFLDPNNKQIPQLNTKLFNTTTYYPEQPYCCLIFSEVHEMIFLSDTDHPYGTNNKNENYESAVIPVHRPPSTKTREANHAFNTSQDIITMRVPVVVGEYKIEIIVEEEVLFKEDIMRVKEISKEIVLTDCQFVPTQFSQLLEDGTCTAIKGNLFIEGYIHQNIEYSTAACAINAGSVQKESKTNLYQLHQKIVLELVVHLLQVQRVRVSFNEKES</sequence>
<evidence type="ECO:0000259" key="2">
    <source>
        <dbReference type="Pfam" id="PF25250"/>
    </source>
</evidence>
<feature type="compositionally biased region" description="Basic and acidic residues" evidence="1">
    <location>
        <begin position="737"/>
        <end position="749"/>
    </location>
</feature>
<evidence type="ECO:0000313" key="3">
    <source>
        <dbReference type="EMBL" id="RUQ30560.1"/>
    </source>
</evidence>
<dbReference type="NCBIfam" id="NF045793">
    <property type="entry name" value="BC_2427_fam"/>
    <property type="match status" value="1"/>
</dbReference>
<feature type="compositionally biased region" description="Basic and acidic residues" evidence="1">
    <location>
        <begin position="386"/>
        <end position="400"/>
    </location>
</feature>
<feature type="compositionally biased region" description="Polar residues" evidence="1">
    <location>
        <begin position="245"/>
        <end position="257"/>
    </location>
</feature>
<proteinExistence type="predicted"/>
<dbReference type="RefSeq" id="WP_126864582.1">
    <property type="nucleotide sequence ID" value="NZ_JAUSTX010000001.1"/>
</dbReference>
<feature type="compositionally biased region" description="Acidic residues" evidence="1">
    <location>
        <begin position="709"/>
        <end position="736"/>
    </location>
</feature>
<feature type="compositionally biased region" description="Basic and acidic residues" evidence="1">
    <location>
        <begin position="266"/>
        <end position="279"/>
    </location>
</feature>
<feature type="compositionally biased region" description="Polar residues" evidence="1">
    <location>
        <begin position="457"/>
        <end position="467"/>
    </location>
</feature>
<feature type="compositionally biased region" description="Basic and acidic residues" evidence="1">
    <location>
        <begin position="219"/>
        <end position="230"/>
    </location>
</feature>
<dbReference type="OrthoDB" id="2440066at2"/>
<keyword evidence="4" id="KW-1185">Reference proteome</keyword>
<feature type="domain" description="DUF7852" evidence="2">
    <location>
        <begin position="1098"/>
        <end position="1338"/>
    </location>
</feature>
<feature type="region of interest" description="Disordered" evidence="1">
    <location>
        <begin position="668"/>
        <end position="749"/>
    </location>
</feature>
<feature type="compositionally biased region" description="Basic and acidic residues" evidence="1">
    <location>
        <begin position="800"/>
        <end position="813"/>
    </location>
</feature>
<feature type="compositionally biased region" description="Basic and acidic residues" evidence="1">
    <location>
        <begin position="480"/>
        <end position="501"/>
    </location>
</feature>